<dbReference type="EMBL" id="CP079105">
    <property type="protein sequence ID" value="QXQ12996.1"/>
    <property type="molecule type" value="Genomic_DNA"/>
</dbReference>
<dbReference type="PROSITE" id="PS01124">
    <property type="entry name" value="HTH_ARAC_FAMILY_2"/>
    <property type="match status" value="1"/>
</dbReference>
<dbReference type="Proteomes" id="UP000887023">
    <property type="component" value="Chromosome"/>
</dbReference>
<reference evidence="5" key="1">
    <citation type="submission" date="2021-07" db="EMBL/GenBank/DDBJ databases">
        <title>Candidatus Kaistella beijingensis sp. nov. isolated from a municipal wastewater treatment plant is involved in sludge foaming.</title>
        <authorList>
            <person name="Song Y."/>
            <person name="Liu S.-J."/>
        </authorList>
    </citation>
    <scope>NUCLEOTIDE SEQUENCE</scope>
    <source>
        <strain evidence="5">DSM 43998</strain>
    </source>
</reference>
<dbReference type="Pfam" id="PF12833">
    <property type="entry name" value="HTH_18"/>
    <property type="match status" value="1"/>
</dbReference>
<keyword evidence="2" id="KW-0238">DNA-binding</keyword>
<sequence>MSDPTAGVPPEVAIAADLRPFVAARYGYSMQGVPTSVHRGLPSVSLAMVLPIGRPLRTARSWRDWAAGRLDTNRTVLGGLHTRVVPVELLEHSCGIQLALDPIGVRRLFGIPASALPTDQFDVGELLGDEIDRLADELAGIADWAGRYAAVDHFLRRSLAGTDAATAVKPEVARAWTLLARGRGKAQVEQISRDVGYSRKRLTDLFRAELGITPRMAGRLARFDAARATLAGRVRRDRSATGLDLAGLAADHGYFDHAHLVRDFHDFAGLSPSAWVAAEFPNIQAARPAGPAE</sequence>
<dbReference type="InterPro" id="IPR018060">
    <property type="entry name" value="HTH_AraC"/>
</dbReference>
<evidence type="ECO:0000256" key="3">
    <source>
        <dbReference type="ARBA" id="ARBA00023163"/>
    </source>
</evidence>
<feature type="domain" description="HTH araC/xylS-type" evidence="4">
    <location>
        <begin position="188"/>
        <end position="278"/>
    </location>
</feature>
<keyword evidence="6" id="KW-1185">Reference proteome</keyword>
<dbReference type="PANTHER" id="PTHR46796:SF15">
    <property type="entry name" value="BLL1074 PROTEIN"/>
    <property type="match status" value="1"/>
</dbReference>
<evidence type="ECO:0000313" key="6">
    <source>
        <dbReference type="Proteomes" id="UP000887023"/>
    </source>
</evidence>
<evidence type="ECO:0000259" key="4">
    <source>
        <dbReference type="PROSITE" id="PS01124"/>
    </source>
</evidence>
<dbReference type="InterPro" id="IPR050204">
    <property type="entry name" value="AraC_XylS_family_regulators"/>
</dbReference>
<keyword evidence="3" id="KW-0804">Transcription</keyword>
<gene>
    <name evidence="5" type="ORF">KV203_13895</name>
</gene>
<proteinExistence type="predicted"/>
<dbReference type="PANTHER" id="PTHR46796">
    <property type="entry name" value="HTH-TYPE TRANSCRIPTIONAL ACTIVATOR RHAS-RELATED"/>
    <property type="match status" value="1"/>
</dbReference>
<dbReference type="RefSeq" id="WP_066470317.1">
    <property type="nucleotide sequence ID" value="NZ_CBCRUZ010000002.1"/>
</dbReference>
<evidence type="ECO:0000256" key="2">
    <source>
        <dbReference type="ARBA" id="ARBA00023125"/>
    </source>
</evidence>
<dbReference type="SMART" id="SM00342">
    <property type="entry name" value="HTH_ARAC"/>
    <property type="match status" value="1"/>
</dbReference>
<name>A0ABX8S6W0_9ACTN</name>
<accession>A0ABX8S6W0</accession>
<protein>
    <submittedName>
        <fullName evidence="5">Helix-turn-helix domain-containing protein</fullName>
    </submittedName>
</protein>
<evidence type="ECO:0000256" key="1">
    <source>
        <dbReference type="ARBA" id="ARBA00023015"/>
    </source>
</evidence>
<keyword evidence="1" id="KW-0805">Transcription regulation</keyword>
<organism evidence="5 6">
    <name type="scientific">Skermania pinensis</name>
    <dbReference type="NCBI Taxonomy" id="39122"/>
    <lineage>
        <taxon>Bacteria</taxon>
        <taxon>Bacillati</taxon>
        <taxon>Actinomycetota</taxon>
        <taxon>Actinomycetes</taxon>
        <taxon>Mycobacteriales</taxon>
        <taxon>Gordoniaceae</taxon>
        <taxon>Skermania</taxon>
    </lineage>
</organism>
<evidence type="ECO:0000313" key="5">
    <source>
        <dbReference type="EMBL" id="QXQ12996.1"/>
    </source>
</evidence>
<dbReference type="Gene3D" id="1.10.10.60">
    <property type="entry name" value="Homeodomain-like"/>
    <property type="match status" value="1"/>
</dbReference>